<evidence type="ECO:0000313" key="2">
    <source>
        <dbReference type="EMBL" id="PON56391.1"/>
    </source>
</evidence>
<dbReference type="PANTHER" id="PTHR47074">
    <property type="entry name" value="BNAC02G40300D PROTEIN"/>
    <property type="match status" value="1"/>
</dbReference>
<gene>
    <name evidence="2" type="ORF">TorRG33x02_296380</name>
</gene>
<evidence type="ECO:0000259" key="1">
    <source>
        <dbReference type="Pfam" id="PF13456"/>
    </source>
</evidence>
<dbReference type="OrthoDB" id="1906820at2759"/>
<organism evidence="2 3">
    <name type="scientific">Trema orientale</name>
    <name type="common">Charcoal tree</name>
    <name type="synonym">Celtis orientalis</name>
    <dbReference type="NCBI Taxonomy" id="63057"/>
    <lineage>
        <taxon>Eukaryota</taxon>
        <taxon>Viridiplantae</taxon>
        <taxon>Streptophyta</taxon>
        <taxon>Embryophyta</taxon>
        <taxon>Tracheophyta</taxon>
        <taxon>Spermatophyta</taxon>
        <taxon>Magnoliopsida</taxon>
        <taxon>eudicotyledons</taxon>
        <taxon>Gunneridae</taxon>
        <taxon>Pentapetalae</taxon>
        <taxon>rosids</taxon>
        <taxon>fabids</taxon>
        <taxon>Rosales</taxon>
        <taxon>Cannabaceae</taxon>
        <taxon>Trema</taxon>
    </lineage>
</organism>
<dbReference type="EMBL" id="JXTC01000409">
    <property type="protein sequence ID" value="PON56391.1"/>
    <property type="molecule type" value="Genomic_DNA"/>
</dbReference>
<accession>A0A2P5C5X3</accession>
<comment type="caution">
    <text evidence="2">The sequence shown here is derived from an EMBL/GenBank/DDBJ whole genome shotgun (WGS) entry which is preliminary data.</text>
</comment>
<reference evidence="3" key="1">
    <citation type="submission" date="2016-06" db="EMBL/GenBank/DDBJ databases">
        <title>Parallel loss of symbiosis genes in relatives of nitrogen-fixing non-legume Parasponia.</title>
        <authorList>
            <person name="Van Velzen R."/>
            <person name="Holmer R."/>
            <person name="Bu F."/>
            <person name="Rutten L."/>
            <person name="Van Zeijl A."/>
            <person name="Liu W."/>
            <person name="Santuari L."/>
            <person name="Cao Q."/>
            <person name="Sharma T."/>
            <person name="Shen D."/>
            <person name="Roswanjaya Y."/>
            <person name="Wardhani T."/>
            <person name="Kalhor M.S."/>
            <person name="Jansen J."/>
            <person name="Van den Hoogen J."/>
            <person name="Gungor B."/>
            <person name="Hartog M."/>
            <person name="Hontelez J."/>
            <person name="Verver J."/>
            <person name="Yang W.-C."/>
            <person name="Schijlen E."/>
            <person name="Repin R."/>
            <person name="Schilthuizen M."/>
            <person name="Schranz E."/>
            <person name="Heidstra R."/>
            <person name="Miyata K."/>
            <person name="Fedorova E."/>
            <person name="Kohlen W."/>
            <person name="Bisseling T."/>
            <person name="Smit S."/>
            <person name="Geurts R."/>
        </authorList>
    </citation>
    <scope>NUCLEOTIDE SEQUENCE [LARGE SCALE GENOMIC DNA]</scope>
    <source>
        <strain evidence="3">cv. RG33-2</strain>
    </source>
</reference>
<proteinExistence type="predicted"/>
<name>A0A2P5C5X3_TREOI</name>
<dbReference type="PANTHER" id="PTHR47074:SF11">
    <property type="entry name" value="REVERSE TRANSCRIPTASE-LIKE PROTEIN"/>
    <property type="match status" value="1"/>
</dbReference>
<dbReference type="InParanoid" id="A0A2P5C5X3"/>
<dbReference type="AlphaFoldDB" id="A0A2P5C5X3"/>
<protein>
    <recommendedName>
        <fullName evidence="1">RNase H type-1 domain-containing protein</fullName>
    </recommendedName>
</protein>
<dbReference type="Proteomes" id="UP000237000">
    <property type="component" value="Unassembled WGS sequence"/>
</dbReference>
<feature type="domain" description="RNase H type-1" evidence="1">
    <location>
        <begin position="5"/>
        <end position="110"/>
    </location>
</feature>
<dbReference type="InterPro" id="IPR052929">
    <property type="entry name" value="RNase_H-like_EbsB-rel"/>
</dbReference>
<evidence type="ECO:0000313" key="3">
    <source>
        <dbReference type="Proteomes" id="UP000237000"/>
    </source>
</evidence>
<dbReference type="Pfam" id="PF13456">
    <property type="entry name" value="RVT_3"/>
    <property type="match status" value="1"/>
</dbReference>
<keyword evidence="3" id="KW-1185">Reference proteome</keyword>
<dbReference type="GO" id="GO:0004523">
    <property type="term" value="F:RNA-DNA hybrid ribonuclease activity"/>
    <property type="evidence" value="ECO:0007669"/>
    <property type="project" value="InterPro"/>
</dbReference>
<sequence>MIKLNVDVTLFKDLEVIGVGMIIRDDLEGWCMTALESKTKTRWSHAYTVELLAIREGLEFAMACDIHVDFIESNCFNAVQEVEQGKKAFSNNVIANDIESLFSSADVVSHLLFCLIRQSTNLASPILVWLVQ</sequence>
<dbReference type="GO" id="GO:0003676">
    <property type="term" value="F:nucleic acid binding"/>
    <property type="evidence" value="ECO:0007669"/>
    <property type="project" value="InterPro"/>
</dbReference>
<dbReference type="InterPro" id="IPR002156">
    <property type="entry name" value="RNaseH_domain"/>
</dbReference>